<name>A0A4Y3KAC8_CELUD</name>
<keyword evidence="2" id="KW-1185">Reference proteome</keyword>
<comment type="caution">
    <text evidence="1">The sequence shown here is derived from an EMBL/GenBank/DDBJ whole genome shotgun (WGS) entry which is preliminary data.</text>
</comment>
<dbReference type="RefSeq" id="WP_094180153.1">
    <property type="nucleotide sequence ID" value="NZ_BJLP01000029.1"/>
</dbReference>
<evidence type="ECO:0000313" key="1">
    <source>
        <dbReference type="EMBL" id="GEA81429.1"/>
    </source>
</evidence>
<dbReference type="GO" id="GO:0004519">
    <property type="term" value="F:endonuclease activity"/>
    <property type="evidence" value="ECO:0007669"/>
    <property type="project" value="UniProtKB-KW"/>
</dbReference>
<dbReference type="GO" id="GO:0006281">
    <property type="term" value="P:DNA repair"/>
    <property type="evidence" value="ECO:0007669"/>
    <property type="project" value="InterPro"/>
</dbReference>
<gene>
    <name evidence="1" type="primary">nfi</name>
    <name evidence="1" type="ORF">CUD01_18730</name>
</gene>
<proteinExistence type="predicted"/>
<dbReference type="InterPro" id="IPR007581">
    <property type="entry name" value="Endonuclease-V"/>
</dbReference>
<sequence>MHDATTVGAVDVHYDDAGRARAALVACRELTFSTVSSEHVATIARTAPYEPGALFKRELPCIQAVLALGPPLELLVIDGYATLDPSGRPGLGAHAAAAIGIPVIGVAKTPFRTATHAAEVIRGAATRPLYVTAAGGLTTAEAARIVAAMTGPNRLPAVLARVDLLARGRVQPINAEDTS</sequence>
<organism evidence="1 2">
    <name type="scientific">Cellulomonas uda</name>
    <dbReference type="NCBI Taxonomy" id="1714"/>
    <lineage>
        <taxon>Bacteria</taxon>
        <taxon>Bacillati</taxon>
        <taxon>Actinomycetota</taxon>
        <taxon>Actinomycetes</taxon>
        <taxon>Micrococcales</taxon>
        <taxon>Cellulomonadaceae</taxon>
        <taxon>Cellulomonas</taxon>
    </lineage>
</organism>
<keyword evidence="1" id="KW-0540">Nuclease</keyword>
<accession>A0A4Y3KAC8</accession>
<dbReference type="Proteomes" id="UP000315842">
    <property type="component" value="Unassembled WGS sequence"/>
</dbReference>
<dbReference type="Pfam" id="PF04493">
    <property type="entry name" value="Endonuclease_5"/>
    <property type="match status" value="1"/>
</dbReference>
<reference evidence="1 2" key="1">
    <citation type="submission" date="2019-06" db="EMBL/GenBank/DDBJ databases">
        <title>Whole genome shotgun sequence of Cellulomonas uda NBRC 3747.</title>
        <authorList>
            <person name="Hosoyama A."/>
            <person name="Uohara A."/>
            <person name="Ohji S."/>
            <person name="Ichikawa N."/>
        </authorList>
    </citation>
    <scope>NUCLEOTIDE SEQUENCE [LARGE SCALE GENOMIC DNA]</scope>
    <source>
        <strain evidence="1 2">NBRC 3747</strain>
    </source>
</reference>
<dbReference type="EMBL" id="BJLP01000029">
    <property type="protein sequence ID" value="GEA81429.1"/>
    <property type="molecule type" value="Genomic_DNA"/>
</dbReference>
<keyword evidence="1" id="KW-0255">Endonuclease</keyword>
<protein>
    <submittedName>
        <fullName evidence="1">Endonuclease V</fullName>
    </submittedName>
</protein>
<dbReference type="AlphaFoldDB" id="A0A4Y3KAC8"/>
<keyword evidence="1" id="KW-0378">Hydrolase</keyword>
<evidence type="ECO:0000313" key="2">
    <source>
        <dbReference type="Proteomes" id="UP000315842"/>
    </source>
</evidence>
<dbReference type="Gene3D" id="3.30.2170.10">
    <property type="entry name" value="archaeoglobus fulgidus dsm 4304 superfamily"/>
    <property type="match status" value="1"/>
</dbReference>